<dbReference type="HOGENOM" id="CLU_3006992_0_0_10"/>
<gene>
    <name evidence="1" type="ORF">BD94_1408</name>
</gene>
<accession>A0A077EF44</accession>
<dbReference type="EMBL" id="CP007547">
    <property type="protein sequence ID" value="AIL45183.1"/>
    <property type="molecule type" value="Genomic_DNA"/>
</dbReference>
<protein>
    <submittedName>
        <fullName evidence="1">Uncharacterized protein</fullName>
    </submittedName>
</protein>
<name>A0A077EF44_9FLAO</name>
<reference evidence="1" key="1">
    <citation type="journal article" date="2013" name="Lancet">
        <title>First case of E anophelis outbreak in an intensive-care unit.</title>
        <authorList>
            <person name="Teo J."/>
            <person name="Tan S.Y."/>
            <person name="Tay M."/>
            <person name="Ding Y."/>
            <person name="Kjelleberg S."/>
            <person name="Givskov M."/>
            <person name="Lin R.T."/>
            <person name="Yang L."/>
        </authorList>
    </citation>
    <scope>NUCLEOTIDE SEQUENCE [LARGE SCALE GENOMIC DNA]</scope>
    <source>
        <strain evidence="1">NUHP1</strain>
    </source>
</reference>
<organism evidence="1 2">
    <name type="scientific">Elizabethkingia anophelis NUHP1</name>
    <dbReference type="NCBI Taxonomy" id="1338011"/>
    <lineage>
        <taxon>Bacteria</taxon>
        <taxon>Pseudomonadati</taxon>
        <taxon>Bacteroidota</taxon>
        <taxon>Flavobacteriia</taxon>
        <taxon>Flavobacteriales</taxon>
        <taxon>Weeksellaceae</taxon>
        <taxon>Elizabethkingia</taxon>
    </lineage>
</organism>
<dbReference type="Proteomes" id="UP000028933">
    <property type="component" value="Chromosome"/>
</dbReference>
<dbReference type="KEGG" id="eao:BD94_1408"/>
<dbReference type="AlphaFoldDB" id="A0A077EF44"/>
<sequence length="56" mass="7205">MLEELGEGFSNFYSEDIWLYQLEKIWWLRENILFLEFEESHLKRVHVKRFYFRLYI</sequence>
<proteinExistence type="predicted"/>
<evidence type="ECO:0000313" key="2">
    <source>
        <dbReference type="Proteomes" id="UP000028933"/>
    </source>
</evidence>
<evidence type="ECO:0000313" key="1">
    <source>
        <dbReference type="EMBL" id="AIL45183.1"/>
    </source>
</evidence>
<reference evidence="1" key="2">
    <citation type="journal article" date="2015" name="Genome Biol. Evol.">
        <title>Complete Genome Sequence and Transcriptomic Analysis of the Novel Pathogen Elizabethkingia anophelis in Response to Oxidative Stress.</title>
        <authorList>
            <person name="Li Y."/>
            <person name="Liu Y."/>
            <person name="Chew S.C."/>
            <person name="Tay M."/>
            <person name="Salido M.M."/>
            <person name="Teo J."/>
            <person name="Lauro F.M."/>
            <person name="Givskov M."/>
            <person name="Yang L."/>
        </authorList>
    </citation>
    <scope>NUCLEOTIDE SEQUENCE</scope>
    <source>
        <strain evidence="1">NUHP1</strain>
    </source>
</reference>